<dbReference type="EMBL" id="VOSC01000025">
    <property type="protein sequence ID" value="TXE09929.1"/>
    <property type="molecule type" value="Genomic_DNA"/>
</dbReference>
<dbReference type="AlphaFoldDB" id="A0A5C7AQG1"/>
<gene>
    <name evidence="1" type="ORF">FUA26_10605</name>
</gene>
<reference evidence="2" key="1">
    <citation type="submission" date="2019-08" db="EMBL/GenBank/DDBJ databases">
        <title>Seonamhaeicola sediminis sp. nov., isolated from marine sediment.</title>
        <authorList>
            <person name="Cao W.R."/>
        </authorList>
    </citation>
    <scope>NUCLEOTIDE SEQUENCE [LARGE SCALE GENOMIC DNA]</scope>
    <source>
        <strain evidence="2">Gy8</strain>
    </source>
</reference>
<dbReference type="Proteomes" id="UP000321790">
    <property type="component" value="Unassembled WGS sequence"/>
</dbReference>
<proteinExistence type="predicted"/>
<keyword evidence="2" id="KW-1185">Reference proteome</keyword>
<protein>
    <submittedName>
        <fullName evidence="1">Uncharacterized protein</fullName>
    </submittedName>
</protein>
<evidence type="ECO:0000313" key="2">
    <source>
        <dbReference type="Proteomes" id="UP000321790"/>
    </source>
</evidence>
<dbReference type="OrthoDB" id="1138655at2"/>
<name>A0A5C7AQG1_9FLAO</name>
<evidence type="ECO:0000313" key="1">
    <source>
        <dbReference type="EMBL" id="TXE09929.1"/>
    </source>
</evidence>
<comment type="caution">
    <text evidence="1">The sequence shown here is derived from an EMBL/GenBank/DDBJ whole genome shotgun (WGS) entry which is preliminary data.</text>
</comment>
<sequence length="220" mass="25159">MKSIFKTFILALTFVLFNCKNTTSNLEYKYTNKPATIACKNTNAKLYAEALYAFEEDILNYYGKNSRNNNAQPNLTYAYNQFIRNAVYSKIPYESVISQHTINVFKALKNDNTLWDANNTKSHLNYNSSLVKCIAENLKNTNLKTTFNALLSVNDLSTKLIGPPIVSNYRSALNDKHLATFIAFEFFYAKLFEVDLTKVNPHKVDTKVDFNKTPTSPKQQ</sequence>
<accession>A0A5C7AQG1</accession>
<organism evidence="1 2">
    <name type="scientific">Seonamhaeicola algicola</name>
    <dbReference type="NCBI Taxonomy" id="1719036"/>
    <lineage>
        <taxon>Bacteria</taxon>
        <taxon>Pseudomonadati</taxon>
        <taxon>Bacteroidota</taxon>
        <taxon>Flavobacteriia</taxon>
        <taxon>Flavobacteriales</taxon>
        <taxon>Flavobacteriaceae</taxon>
    </lineage>
</organism>
<dbReference type="RefSeq" id="WP_147135576.1">
    <property type="nucleotide sequence ID" value="NZ_VOSC01000025.1"/>
</dbReference>